<evidence type="ECO:0000313" key="3">
    <source>
        <dbReference type="EMBL" id="CAI2383796.1"/>
    </source>
</evidence>
<feature type="transmembrane region" description="Helical" evidence="1">
    <location>
        <begin position="305"/>
        <end position="326"/>
    </location>
</feature>
<dbReference type="PROSITE" id="PS50156">
    <property type="entry name" value="SSD"/>
    <property type="match status" value="1"/>
</dbReference>
<dbReference type="PANTHER" id="PTHR45727">
    <property type="entry name" value="NPC INTRACELLULAR CHOLESTEROL TRANSPORTER 1"/>
    <property type="match status" value="1"/>
</dbReference>
<feature type="domain" description="SSD" evidence="2">
    <location>
        <begin position="303"/>
        <end position="462"/>
    </location>
</feature>
<comment type="caution">
    <text evidence="3">The sequence shown here is derived from an EMBL/GenBank/DDBJ whole genome shotgun (WGS) entry which is preliminary data.</text>
</comment>
<dbReference type="Gene3D" id="1.20.1640.10">
    <property type="entry name" value="Multidrug efflux transporter AcrB transmembrane domain"/>
    <property type="match status" value="2"/>
</dbReference>
<dbReference type="InterPro" id="IPR053956">
    <property type="entry name" value="NPC1_MLD"/>
</dbReference>
<evidence type="ECO:0000256" key="1">
    <source>
        <dbReference type="SAM" id="Phobius"/>
    </source>
</evidence>
<keyword evidence="1" id="KW-0472">Membrane</keyword>
<feature type="transmembrane region" description="Helical" evidence="1">
    <location>
        <begin position="333"/>
        <end position="356"/>
    </location>
</feature>
<dbReference type="Proteomes" id="UP001295684">
    <property type="component" value="Unassembled WGS sequence"/>
</dbReference>
<feature type="transmembrane region" description="Helical" evidence="1">
    <location>
        <begin position="877"/>
        <end position="897"/>
    </location>
</feature>
<dbReference type="InterPro" id="IPR000731">
    <property type="entry name" value="SSD"/>
</dbReference>
<dbReference type="PANTHER" id="PTHR45727:SF9">
    <property type="entry name" value="SSD DOMAIN-CONTAINING PROTEIN"/>
    <property type="match status" value="1"/>
</dbReference>
<dbReference type="GO" id="GO:0032934">
    <property type="term" value="F:sterol binding"/>
    <property type="evidence" value="ECO:0007669"/>
    <property type="project" value="TreeGrafter"/>
</dbReference>
<feature type="transmembrane region" description="Helical" evidence="1">
    <location>
        <begin position="20"/>
        <end position="38"/>
    </location>
</feature>
<name>A0AAD2D8R7_EUPCR</name>
<dbReference type="Pfam" id="PF22314">
    <property type="entry name" value="NPC1_MLD"/>
    <property type="match status" value="1"/>
</dbReference>
<evidence type="ECO:0000313" key="4">
    <source>
        <dbReference type="Proteomes" id="UP001295684"/>
    </source>
</evidence>
<dbReference type="EMBL" id="CAMPGE010026099">
    <property type="protein sequence ID" value="CAI2383796.1"/>
    <property type="molecule type" value="Genomic_DNA"/>
</dbReference>
<organism evidence="3 4">
    <name type="scientific">Euplotes crassus</name>
    <dbReference type="NCBI Taxonomy" id="5936"/>
    <lineage>
        <taxon>Eukaryota</taxon>
        <taxon>Sar</taxon>
        <taxon>Alveolata</taxon>
        <taxon>Ciliophora</taxon>
        <taxon>Intramacronucleata</taxon>
        <taxon>Spirotrichea</taxon>
        <taxon>Hypotrichia</taxon>
        <taxon>Euplotida</taxon>
        <taxon>Euplotidae</taxon>
        <taxon>Moneuplotes</taxon>
    </lineage>
</organism>
<keyword evidence="1" id="KW-1133">Transmembrane helix</keyword>
<dbReference type="AlphaFoldDB" id="A0AAD2D8R7"/>
<feature type="transmembrane region" description="Helical" evidence="1">
    <location>
        <begin position="511"/>
        <end position="534"/>
    </location>
</feature>
<proteinExistence type="predicted"/>
<reference evidence="3" key="1">
    <citation type="submission" date="2023-07" db="EMBL/GenBank/DDBJ databases">
        <authorList>
            <consortium name="AG Swart"/>
            <person name="Singh M."/>
            <person name="Singh A."/>
            <person name="Seah K."/>
            <person name="Emmerich C."/>
        </authorList>
    </citation>
    <scope>NUCLEOTIDE SEQUENCE</scope>
    <source>
        <strain evidence="3">DP1</strain>
    </source>
</reference>
<dbReference type="SUPFAM" id="SSF82866">
    <property type="entry name" value="Multidrug efflux transporter AcrB transmembrane domain"/>
    <property type="match status" value="2"/>
</dbReference>
<evidence type="ECO:0000259" key="2">
    <source>
        <dbReference type="PROSITE" id="PS50156"/>
    </source>
</evidence>
<feature type="transmembrane region" description="Helical" evidence="1">
    <location>
        <begin position="765"/>
        <end position="788"/>
    </location>
</feature>
<dbReference type="GO" id="GO:0015918">
    <property type="term" value="P:sterol transport"/>
    <property type="evidence" value="ECO:0007669"/>
    <property type="project" value="TreeGrafter"/>
</dbReference>
<feature type="transmembrane region" description="Helical" evidence="1">
    <location>
        <begin position="368"/>
        <end position="387"/>
    </location>
</feature>
<sequence>MGLLNKVFYRIGLGVTRHPFIVFISAFLITALAGLSFINFRATDDPQELWVPKSSRANLEQEYFKSHFGSFFRINEAFFSPADESKDTQDIFRPSYLHLLYYFQKAVEDGIVEKDGKSYTFDDFCYKPIAGKPCLITSPMGFWKMNQTAIPTTAEQVKIDAQCIPRPDQTGRICFDRTGVPVQVGAIFGGTTCVKDDSQPCAPCRIDASAYMVTFLLNNNDYSNPVAEEWEKNVFQRNVKTFNLFAEYHTELPPGVDDYNQTLYDQLKSVYEGDQNESMLKLKIDYLSERSIPDELGKIGAQNQYVIMISYLLMFIYVGMALGYFPSLVHNRFLLGFTGIIVVLMSLAIAIGITFFMNIPLSLISTEVVPFLILAIGVDNMFIIVRAEQEVSDKADPEERVALALKEVGPSIFTAAFCESLAFFVGMLTRVPALESFCLVAALGIMADFLLQITFFCAALHLDAKRIRAGRWDIIPCMKSRERKGPRKPIVRTLFQKFYVPILFNKKTEMIVYFISILLLGLGVTGCVLLDLGLNQNVSLITDSDTYDFFNTFTKYGEAGPPAYLVFKNIDYRDDENINTLADIADGLSQLNDTVIKPVYSWVKSFQQFTTDGEWADTCGSKAAMNLGFDDAMREFVKIPIDSDCCNLYGICGEQYVGDIVFNNDGKVISTRFRFQHTMTHNDDDYIRGLTETRKVADSYAGKLHTVDELIDPEGTFKGVKPVFAYSLFYVFYDQYTYIRGILVEDTLLALAAVLLAIEIITNVWIGLFVVLCVFLVSFELLGVLWLFNQIFGGFQIQLNAVTVVNIVMALGFSVEFCVHIAIAFNRFHGTKLSRAKRAIWHMGSSVLVGIGSTKFIGVIVLAFAPSNLFRLYYFRMYFSIIILGLFNGLMVIPLLLSRFGPEPQTKPKPKQI</sequence>
<feature type="transmembrane region" description="Helical" evidence="1">
    <location>
        <begin position="846"/>
        <end position="865"/>
    </location>
</feature>
<dbReference type="InterPro" id="IPR053958">
    <property type="entry name" value="HMGCR/SNAP/NPC1-like_SSD"/>
</dbReference>
<feature type="transmembrane region" description="Helical" evidence="1">
    <location>
        <begin position="440"/>
        <end position="462"/>
    </location>
</feature>
<keyword evidence="4" id="KW-1185">Reference proteome</keyword>
<accession>A0AAD2D8R7</accession>
<dbReference type="GO" id="GO:0016020">
    <property type="term" value="C:membrane"/>
    <property type="evidence" value="ECO:0007669"/>
    <property type="project" value="TreeGrafter"/>
</dbReference>
<dbReference type="Pfam" id="PF12349">
    <property type="entry name" value="Sterol-sensing"/>
    <property type="match status" value="1"/>
</dbReference>
<protein>
    <recommendedName>
        <fullName evidence="2">SSD domain-containing protein</fullName>
    </recommendedName>
</protein>
<feature type="transmembrane region" description="Helical" evidence="1">
    <location>
        <begin position="800"/>
        <end position="825"/>
    </location>
</feature>
<gene>
    <name evidence="3" type="ORF">ECRASSUSDP1_LOCUS25308</name>
</gene>
<feature type="transmembrane region" description="Helical" evidence="1">
    <location>
        <begin position="738"/>
        <end position="758"/>
    </location>
</feature>
<keyword evidence="1" id="KW-0812">Transmembrane</keyword>